<keyword evidence="2" id="KW-1185">Reference proteome</keyword>
<gene>
    <name evidence="1" type="ORF">DPMN_109784</name>
</gene>
<dbReference type="AlphaFoldDB" id="A0A9D4QMI0"/>
<accession>A0A9D4QMI0</accession>
<proteinExistence type="predicted"/>
<reference evidence="1" key="2">
    <citation type="submission" date="2020-11" db="EMBL/GenBank/DDBJ databases">
        <authorList>
            <person name="McCartney M.A."/>
            <person name="Auch B."/>
            <person name="Kono T."/>
            <person name="Mallez S."/>
            <person name="Becker A."/>
            <person name="Gohl D.M."/>
            <person name="Silverstein K.A.T."/>
            <person name="Koren S."/>
            <person name="Bechman K.B."/>
            <person name="Herman A."/>
            <person name="Abrahante J.E."/>
            <person name="Garbe J."/>
        </authorList>
    </citation>
    <scope>NUCLEOTIDE SEQUENCE</scope>
    <source>
        <strain evidence="1">Duluth1</strain>
        <tissue evidence="1">Whole animal</tissue>
    </source>
</reference>
<evidence type="ECO:0000313" key="2">
    <source>
        <dbReference type="Proteomes" id="UP000828390"/>
    </source>
</evidence>
<protein>
    <submittedName>
        <fullName evidence="1">Uncharacterized protein</fullName>
    </submittedName>
</protein>
<evidence type="ECO:0000313" key="1">
    <source>
        <dbReference type="EMBL" id="KAH3836414.1"/>
    </source>
</evidence>
<dbReference type="EMBL" id="JAIWYP010000004">
    <property type="protein sequence ID" value="KAH3836414.1"/>
    <property type="molecule type" value="Genomic_DNA"/>
</dbReference>
<sequence>MGMVAVSRGSSRVEELRNAPGDYNVLGTRSIPGTLDAGHSRLCVQWSSWRYWGMFMRMCF</sequence>
<dbReference type="Proteomes" id="UP000828390">
    <property type="component" value="Unassembled WGS sequence"/>
</dbReference>
<name>A0A9D4QMI0_DREPO</name>
<comment type="caution">
    <text evidence="1">The sequence shown here is derived from an EMBL/GenBank/DDBJ whole genome shotgun (WGS) entry which is preliminary data.</text>
</comment>
<organism evidence="1 2">
    <name type="scientific">Dreissena polymorpha</name>
    <name type="common">Zebra mussel</name>
    <name type="synonym">Mytilus polymorpha</name>
    <dbReference type="NCBI Taxonomy" id="45954"/>
    <lineage>
        <taxon>Eukaryota</taxon>
        <taxon>Metazoa</taxon>
        <taxon>Spiralia</taxon>
        <taxon>Lophotrochozoa</taxon>
        <taxon>Mollusca</taxon>
        <taxon>Bivalvia</taxon>
        <taxon>Autobranchia</taxon>
        <taxon>Heteroconchia</taxon>
        <taxon>Euheterodonta</taxon>
        <taxon>Imparidentia</taxon>
        <taxon>Neoheterodontei</taxon>
        <taxon>Myida</taxon>
        <taxon>Dreissenoidea</taxon>
        <taxon>Dreissenidae</taxon>
        <taxon>Dreissena</taxon>
    </lineage>
</organism>
<reference evidence="1" key="1">
    <citation type="journal article" date="2019" name="bioRxiv">
        <title>The Genome of the Zebra Mussel, Dreissena polymorpha: A Resource for Invasive Species Research.</title>
        <authorList>
            <person name="McCartney M.A."/>
            <person name="Auch B."/>
            <person name="Kono T."/>
            <person name="Mallez S."/>
            <person name="Zhang Y."/>
            <person name="Obille A."/>
            <person name="Becker A."/>
            <person name="Abrahante J.E."/>
            <person name="Garbe J."/>
            <person name="Badalamenti J.P."/>
            <person name="Herman A."/>
            <person name="Mangelson H."/>
            <person name="Liachko I."/>
            <person name="Sullivan S."/>
            <person name="Sone E.D."/>
            <person name="Koren S."/>
            <person name="Silverstein K.A.T."/>
            <person name="Beckman K.B."/>
            <person name="Gohl D.M."/>
        </authorList>
    </citation>
    <scope>NUCLEOTIDE SEQUENCE</scope>
    <source>
        <strain evidence="1">Duluth1</strain>
        <tissue evidence="1">Whole animal</tissue>
    </source>
</reference>